<gene>
    <name evidence="5" type="ORF">CH238_08430</name>
    <name evidence="4" type="ORF">CLOLEP_01722</name>
</gene>
<feature type="region of interest" description="Disordered" evidence="1">
    <location>
        <begin position="23"/>
        <end position="57"/>
    </location>
</feature>
<protein>
    <submittedName>
        <fullName evidence="5">Flavodoxin</fullName>
    </submittedName>
</protein>
<dbReference type="Pfam" id="PF12682">
    <property type="entry name" value="Flavodoxin_4"/>
    <property type="match status" value="1"/>
</dbReference>
<keyword evidence="7" id="KW-1185">Reference proteome</keyword>
<dbReference type="HOGENOM" id="CLU_068890_0_2_9"/>
<reference evidence="4 6" key="2">
    <citation type="submission" date="2007-08" db="EMBL/GenBank/DDBJ databases">
        <authorList>
            <person name="Fulton L."/>
            <person name="Clifton S."/>
            <person name="Fulton B."/>
            <person name="Xu J."/>
            <person name="Minx P."/>
            <person name="Pepin K.H."/>
            <person name="Johnson M."/>
            <person name="Thiruvilangam P."/>
            <person name="Bhonagiri V."/>
            <person name="Nash W.E."/>
            <person name="Wang C."/>
            <person name="Mardis E.R."/>
            <person name="Wilson R.K."/>
        </authorList>
    </citation>
    <scope>NUCLEOTIDE SEQUENCE [LARGE SCALE GENOMIC DNA]</scope>
    <source>
        <strain evidence="4 6">DSM 753</strain>
    </source>
</reference>
<dbReference type="Gene3D" id="3.40.50.360">
    <property type="match status" value="1"/>
</dbReference>
<feature type="chain" id="PRO_5044177097" evidence="2">
    <location>
        <begin position="22"/>
        <end position="222"/>
    </location>
</feature>
<accession>A7VT31</accession>
<evidence type="ECO:0000313" key="4">
    <source>
        <dbReference type="EMBL" id="EDO61327.1"/>
    </source>
</evidence>
<evidence type="ECO:0000313" key="7">
    <source>
        <dbReference type="Proteomes" id="UP000220611"/>
    </source>
</evidence>
<dbReference type="EMBL" id="NOXF01000005">
    <property type="protein sequence ID" value="PEQ24575.1"/>
    <property type="molecule type" value="Genomic_DNA"/>
</dbReference>
<name>A7VT31_9FIRM</name>
<dbReference type="EMBL" id="ABCB02000018">
    <property type="protein sequence ID" value="EDO61327.1"/>
    <property type="molecule type" value="Genomic_DNA"/>
</dbReference>
<evidence type="ECO:0000313" key="6">
    <source>
        <dbReference type="Proteomes" id="UP000003490"/>
    </source>
</evidence>
<feature type="compositionally biased region" description="Polar residues" evidence="1">
    <location>
        <begin position="25"/>
        <end position="49"/>
    </location>
</feature>
<dbReference type="AlphaFoldDB" id="A7VT31"/>
<dbReference type="SUPFAM" id="SSF52218">
    <property type="entry name" value="Flavoproteins"/>
    <property type="match status" value="1"/>
</dbReference>
<comment type="caution">
    <text evidence="4">The sequence shown here is derived from an EMBL/GenBank/DDBJ whole genome shotgun (WGS) entry which is preliminary data.</text>
</comment>
<proteinExistence type="predicted"/>
<dbReference type="PANTHER" id="PTHR39201:SF1">
    <property type="entry name" value="FLAVODOXIN-LIKE DOMAIN-CONTAINING PROTEIN"/>
    <property type="match status" value="1"/>
</dbReference>
<evidence type="ECO:0000256" key="2">
    <source>
        <dbReference type="SAM" id="SignalP"/>
    </source>
</evidence>
<dbReference type="PANTHER" id="PTHR39201">
    <property type="entry name" value="EXPORTED PROTEIN-RELATED"/>
    <property type="match status" value="1"/>
</dbReference>
<reference evidence="4 6" key="1">
    <citation type="submission" date="2007-08" db="EMBL/GenBank/DDBJ databases">
        <title>Draft genome sequence of Clostridium leptum (DSM 753).</title>
        <authorList>
            <person name="Sudarsanam P."/>
            <person name="Ley R."/>
            <person name="Guruge J."/>
            <person name="Turnbaugh P.J."/>
            <person name="Mahowald M."/>
            <person name="Liep D."/>
            <person name="Gordon J."/>
        </authorList>
    </citation>
    <scope>NUCLEOTIDE SEQUENCE [LARGE SCALE GENOMIC DNA]</scope>
    <source>
        <strain evidence="4 6">DSM 753</strain>
    </source>
</reference>
<dbReference type="Proteomes" id="UP000220611">
    <property type="component" value="Unassembled WGS sequence"/>
</dbReference>
<dbReference type="eggNOG" id="COG0716">
    <property type="taxonomic scope" value="Bacteria"/>
</dbReference>
<keyword evidence="2" id="KW-0732">Signal</keyword>
<dbReference type="PROSITE" id="PS51257">
    <property type="entry name" value="PROKAR_LIPOPROTEIN"/>
    <property type="match status" value="1"/>
</dbReference>
<sequence length="222" mass="23108">MKKGISFLCALTMLFALTACGGQGSDTDTPSAGNSSSRPVDESQSSLGESQDAESPAEGGKVLVAYFSATGNTKGIAEQIAGLTGGDLYEIIPAEPYTDEDLDYSDSQSRTSLEMDDPDARPEISSEAISISEYAVLYLGYPIWHGQAPRILSTFAESYDFDGLTIIPFCTSGGSGIGSSAEVLAEQAGSGSWLDGERFSAGAARETLADWIDGLALEAAGQ</sequence>
<dbReference type="OrthoDB" id="9806505at2"/>
<feature type="region of interest" description="Disordered" evidence="1">
    <location>
        <begin position="99"/>
        <end position="121"/>
    </location>
</feature>
<dbReference type="GO" id="GO:0016651">
    <property type="term" value="F:oxidoreductase activity, acting on NAD(P)H"/>
    <property type="evidence" value="ECO:0007669"/>
    <property type="project" value="UniProtKB-ARBA"/>
</dbReference>
<evidence type="ECO:0000259" key="3">
    <source>
        <dbReference type="Pfam" id="PF12682"/>
    </source>
</evidence>
<dbReference type="GO" id="GO:0010181">
    <property type="term" value="F:FMN binding"/>
    <property type="evidence" value="ECO:0007669"/>
    <property type="project" value="InterPro"/>
</dbReference>
<dbReference type="Proteomes" id="UP000003490">
    <property type="component" value="Unassembled WGS sequence"/>
</dbReference>
<evidence type="ECO:0000313" key="5">
    <source>
        <dbReference type="EMBL" id="PEQ24575.1"/>
    </source>
</evidence>
<dbReference type="InterPro" id="IPR029039">
    <property type="entry name" value="Flavoprotein-like_sf"/>
</dbReference>
<feature type="signal peptide" evidence="2">
    <location>
        <begin position="1"/>
        <end position="21"/>
    </location>
</feature>
<dbReference type="InterPro" id="IPR008254">
    <property type="entry name" value="Flavodoxin/NO_synth"/>
</dbReference>
<evidence type="ECO:0000256" key="1">
    <source>
        <dbReference type="SAM" id="MobiDB-lite"/>
    </source>
</evidence>
<organism evidence="4 6">
    <name type="scientific">[Clostridium] leptum DSM 753</name>
    <dbReference type="NCBI Taxonomy" id="428125"/>
    <lineage>
        <taxon>Bacteria</taxon>
        <taxon>Bacillati</taxon>
        <taxon>Bacillota</taxon>
        <taxon>Clostridia</taxon>
        <taxon>Eubacteriales</taxon>
        <taxon>Oscillospiraceae</taxon>
        <taxon>Oscillospiraceae incertae sedis</taxon>
    </lineage>
</organism>
<reference evidence="5 7" key="3">
    <citation type="submission" date="2017-07" db="EMBL/GenBank/DDBJ databases">
        <title>Prevalence of linear plasmids in Cutibacterium (Propionibacterium) acnes isolates obtained from prostatic tissue.</title>
        <authorList>
            <person name="Davidsson S."/>
            <person name="Carlsson J."/>
            <person name="Molling P."/>
            <person name="Andren O."/>
            <person name="Andersson S.-O."/>
            <person name="Brzuszkiewicz E."/>
            <person name="Poehlein A."/>
            <person name="Al-Zeer M."/>
            <person name="Brinkmann V."/>
            <person name="Scavenius C."/>
            <person name="Nazipi S."/>
            <person name="Soderquist B."/>
            <person name="Bruggemann H."/>
        </authorList>
    </citation>
    <scope>NUCLEOTIDE SEQUENCE [LARGE SCALE GENOMIC DNA]</scope>
    <source>
        <strain evidence="5 7">DSM 753</strain>
    </source>
</reference>
<feature type="domain" description="Flavodoxin-like" evidence="3">
    <location>
        <begin position="61"/>
        <end position="213"/>
    </location>
</feature>